<name>S8DT34_FOMSC</name>
<dbReference type="InParanoid" id="S8DT34"/>
<sequence>MSTIDIDLAGGSREAVTKESVIDCYDLLSNFREGRPSPVEMIDTALARRVRGNCSFRSRRSTARIQLNCEVNTARVVLQAESRGWTYDPFGHKWSQIRGTVLCLVLALVDSNIETKWYQLEREHMSISASDPESESSLSNSTLSSGTTQSTLSSAAVPLWTFPGPGTVRVSMLWPEGDSEASVAGATTVISDQSSTVTLLPLGPQSISGFTQASLSAPATPSRISEFLPSHLVSVSITSTSGGSRPQAHSSTGDSHYEIAVVSGSVVTIAALCILGGMLWHCRRRGKRHGGEKNIDELPVRCSTHEPYINSLGAARGGSSADASTTRTPMHAFIGEEQCENGEVCMPLGSRLEAGEVRTHTSNVPYLPTSSTGTAMNPGSPRTGDANRFSLGDVALAPSSASVISSPPSFTTEPSVTAFPMSFNRHLDSGFRFHPTTPELPIPPTQIRVVDLPPAYTED</sequence>
<reference evidence="2 3" key="1">
    <citation type="journal article" date="2012" name="Science">
        <title>The Paleozoic origin of enzymatic lignin decomposition reconstructed from 31 fungal genomes.</title>
        <authorList>
            <person name="Floudas D."/>
            <person name="Binder M."/>
            <person name="Riley R."/>
            <person name="Barry K."/>
            <person name="Blanchette R.A."/>
            <person name="Henrissat B."/>
            <person name="Martinez A.T."/>
            <person name="Otillar R."/>
            <person name="Spatafora J.W."/>
            <person name="Yadav J.S."/>
            <person name="Aerts A."/>
            <person name="Benoit I."/>
            <person name="Boyd A."/>
            <person name="Carlson A."/>
            <person name="Copeland A."/>
            <person name="Coutinho P.M."/>
            <person name="de Vries R.P."/>
            <person name="Ferreira P."/>
            <person name="Findley K."/>
            <person name="Foster B."/>
            <person name="Gaskell J."/>
            <person name="Glotzer D."/>
            <person name="Gorecki P."/>
            <person name="Heitman J."/>
            <person name="Hesse C."/>
            <person name="Hori C."/>
            <person name="Igarashi K."/>
            <person name="Jurgens J.A."/>
            <person name="Kallen N."/>
            <person name="Kersten P."/>
            <person name="Kohler A."/>
            <person name="Kuees U."/>
            <person name="Kumar T.K.A."/>
            <person name="Kuo A."/>
            <person name="LaButti K."/>
            <person name="Larrondo L.F."/>
            <person name="Lindquist E."/>
            <person name="Ling A."/>
            <person name="Lombard V."/>
            <person name="Lucas S."/>
            <person name="Lundell T."/>
            <person name="Martin R."/>
            <person name="McLaughlin D.J."/>
            <person name="Morgenstern I."/>
            <person name="Morin E."/>
            <person name="Murat C."/>
            <person name="Nagy L.G."/>
            <person name="Nolan M."/>
            <person name="Ohm R.A."/>
            <person name="Patyshakuliyeva A."/>
            <person name="Rokas A."/>
            <person name="Ruiz-Duenas F.J."/>
            <person name="Sabat G."/>
            <person name="Salamov A."/>
            <person name="Samejima M."/>
            <person name="Schmutz J."/>
            <person name="Slot J.C."/>
            <person name="St John F."/>
            <person name="Stenlid J."/>
            <person name="Sun H."/>
            <person name="Sun S."/>
            <person name="Syed K."/>
            <person name="Tsang A."/>
            <person name="Wiebenga A."/>
            <person name="Young D."/>
            <person name="Pisabarro A."/>
            <person name="Eastwood D.C."/>
            <person name="Martin F."/>
            <person name="Cullen D."/>
            <person name="Grigoriev I.V."/>
            <person name="Hibbett D.S."/>
        </authorList>
    </citation>
    <scope>NUCLEOTIDE SEQUENCE</scope>
    <source>
        <strain evidence="3">FP-58527</strain>
    </source>
</reference>
<evidence type="ECO:0000313" key="3">
    <source>
        <dbReference type="Proteomes" id="UP000015241"/>
    </source>
</evidence>
<dbReference type="OrthoDB" id="10670537at2759"/>
<protein>
    <submittedName>
        <fullName evidence="2">Uncharacterized protein</fullName>
    </submittedName>
</protein>
<accession>S8DT34</accession>
<keyword evidence="1" id="KW-1133">Transmembrane helix</keyword>
<evidence type="ECO:0000313" key="2">
    <source>
        <dbReference type="EMBL" id="EPS96411.1"/>
    </source>
</evidence>
<evidence type="ECO:0000256" key="1">
    <source>
        <dbReference type="SAM" id="Phobius"/>
    </source>
</evidence>
<dbReference type="AlphaFoldDB" id="S8DT34"/>
<gene>
    <name evidence="2" type="ORF">FOMPIDRAFT_114524</name>
</gene>
<keyword evidence="3" id="KW-1185">Reference proteome</keyword>
<keyword evidence="1" id="KW-0472">Membrane</keyword>
<dbReference type="Proteomes" id="UP000015241">
    <property type="component" value="Unassembled WGS sequence"/>
</dbReference>
<dbReference type="HOGENOM" id="CLU_595863_0_0_1"/>
<dbReference type="EMBL" id="KE504189">
    <property type="protein sequence ID" value="EPS96411.1"/>
    <property type="molecule type" value="Genomic_DNA"/>
</dbReference>
<organism evidence="2 3">
    <name type="scientific">Fomitopsis schrenkii</name>
    <name type="common">Brown rot fungus</name>
    <dbReference type="NCBI Taxonomy" id="2126942"/>
    <lineage>
        <taxon>Eukaryota</taxon>
        <taxon>Fungi</taxon>
        <taxon>Dikarya</taxon>
        <taxon>Basidiomycota</taxon>
        <taxon>Agaricomycotina</taxon>
        <taxon>Agaricomycetes</taxon>
        <taxon>Polyporales</taxon>
        <taxon>Fomitopsis</taxon>
    </lineage>
</organism>
<proteinExistence type="predicted"/>
<keyword evidence="1" id="KW-0812">Transmembrane</keyword>
<feature type="transmembrane region" description="Helical" evidence="1">
    <location>
        <begin position="259"/>
        <end position="280"/>
    </location>
</feature>